<dbReference type="InterPro" id="IPR012654">
    <property type="entry name" value="CHP02391"/>
</dbReference>
<organism evidence="2 3">
    <name type="scientific">Frondihabitans cladoniiphilus</name>
    <dbReference type="NCBI Taxonomy" id="715785"/>
    <lineage>
        <taxon>Bacteria</taxon>
        <taxon>Bacillati</taxon>
        <taxon>Actinomycetota</taxon>
        <taxon>Actinomycetes</taxon>
        <taxon>Micrococcales</taxon>
        <taxon>Microbacteriaceae</taxon>
        <taxon>Frondihabitans</taxon>
    </lineage>
</organism>
<dbReference type="Pfam" id="PF09509">
    <property type="entry name" value="Hypoth_Ymh"/>
    <property type="match status" value="1"/>
</dbReference>
<comment type="caution">
    <text evidence="2">The sequence shown here is derived from an EMBL/GenBank/DDBJ whole genome shotgun (WGS) entry which is preliminary data.</text>
</comment>
<protein>
    <recommendedName>
        <fullName evidence="1">Conserved hypothetical protein CHP02391 domain-containing protein</fullName>
    </recommendedName>
</protein>
<dbReference type="NCBIfam" id="TIGR02391">
    <property type="entry name" value="hypoth_ymh"/>
    <property type="match status" value="1"/>
</dbReference>
<name>A0ABP8W8P3_9MICO</name>
<dbReference type="Proteomes" id="UP001501295">
    <property type="component" value="Unassembled WGS sequence"/>
</dbReference>
<feature type="domain" description="Conserved hypothetical protein CHP02391" evidence="1">
    <location>
        <begin position="140"/>
        <end position="253"/>
    </location>
</feature>
<gene>
    <name evidence="2" type="ORF">GCM10025780_29430</name>
</gene>
<evidence type="ECO:0000313" key="2">
    <source>
        <dbReference type="EMBL" id="GAA4682157.1"/>
    </source>
</evidence>
<dbReference type="RefSeq" id="WP_345376679.1">
    <property type="nucleotide sequence ID" value="NZ_BAABLM010000007.1"/>
</dbReference>
<proteinExistence type="predicted"/>
<reference evidence="3" key="1">
    <citation type="journal article" date="2019" name="Int. J. Syst. Evol. Microbiol.">
        <title>The Global Catalogue of Microorganisms (GCM) 10K type strain sequencing project: providing services to taxonomists for standard genome sequencing and annotation.</title>
        <authorList>
            <consortium name="The Broad Institute Genomics Platform"/>
            <consortium name="The Broad Institute Genome Sequencing Center for Infectious Disease"/>
            <person name="Wu L."/>
            <person name="Ma J."/>
        </authorList>
    </citation>
    <scope>NUCLEOTIDE SEQUENCE [LARGE SCALE GENOMIC DNA]</scope>
    <source>
        <strain evidence="3">JCM 18956</strain>
    </source>
</reference>
<accession>A0ABP8W8P3</accession>
<sequence>MFAKTVVATEEREIVVPVLEQEVSLGEISDASSARAGTFLLNAFAWASKSDWTSSAIVNIASQMAVLPGGHSRRGLNRTNMRIVEQYVADGIGWLLARGLLGPSMETVGGSSWMLTSDGLEAAKRGSTTHIEASLRLHADLHPVLNSSARPNFERGDYATAVFSATQKVEIAVREAAGFEKRQLGVQMMRDAFKVGGPLADANEVVPEQDAVRDLFTGAIGAFKNPTSHRAVEFDSPIEAASIIHLADMLLRIVDRAKARRAADTSDV</sequence>
<evidence type="ECO:0000259" key="1">
    <source>
        <dbReference type="Pfam" id="PF09509"/>
    </source>
</evidence>
<evidence type="ECO:0000313" key="3">
    <source>
        <dbReference type="Proteomes" id="UP001501295"/>
    </source>
</evidence>
<keyword evidence="3" id="KW-1185">Reference proteome</keyword>
<dbReference type="EMBL" id="BAABLM010000007">
    <property type="protein sequence ID" value="GAA4682157.1"/>
    <property type="molecule type" value="Genomic_DNA"/>
</dbReference>